<evidence type="ECO:0000313" key="2">
    <source>
        <dbReference type="EMBL" id="MCI30492.1"/>
    </source>
</evidence>
<feature type="region of interest" description="Disordered" evidence="1">
    <location>
        <begin position="1"/>
        <end position="85"/>
    </location>
</feature>
<reference evidence="2 3" key="1">
    <citation type="journal article" date="2018" name="Front. Plant Sci.">
        <title>Red Clover (Trifolium pratense) and Zigzag Clover (T. medium) - A Picture of Genomic Similarities and Differences.</title>
        <authorList>
            <person name="Dluhosova J."/>
            <person name="Istvanek J."/>
            <person name="Nedelnik J."/>
            <person name="Repkova J."/>
        </authorList>
    </citation>
    <scope>NUCLEOTIDE SEQUENCE [LARGE SCALE GENOMIC DNA]</scope>
    <source>
        <strain evidence="3">cv. 10/8</strain>
        <tissue evidence="2">Leaf</tissue>
    </source>
</reference>
<feature type="compositionally biased region" description="Low complexity" evidence="1">
    <location>
        <begin position="41"/>
        <end position="66"/>
    </location>
</feature>
<evidence type="ECO:0000313" key="3">
    <source>
        <dbReference type="Proteomes" id="UP000265520"/>
    </source>
</evidence>
<proteinExistence type="predicted"/>
<protein>
    <submittedName>
        <fullName evidence="2">Uncharacterized protein</fullName>
    </submittedName>
</protein>
<feature type="non-terminal residue" evidence="2">
    <location>
        <position position="1"/>
    </location>
</feature>
<feature type="non-terminal residue" evidence="2">
    <location>
        <position position="159"/>
    </location>
</feature>
<sequence>PLFADDMADFSDEPLKIVADQRAPKQGKTKMKSRTSVVLNQSGPAGSSSPGGVSSSQAGVQSGSPAVVKPPPTKRQREELPIDVDAMEKSFPLPRCFGSRDFLEKNPLMVTAVEKSLILDMGPAARQGELTQDLAAMIRVMETVLVLNDEQGSSNREMA</sequence>
<organism evidence="2 3">
    <name type="scientific">Trifolium medium</name>
    <dbReference type="NCBI Taxonomy" id="97028"/>
    <lineage>
        <taxon>Eukaryota</taxon>
        <taxon>Viridiplantae</taxon>
        <taxon>Streptophyta</taxon>
        <taxon>Embryophyta</taxon>
        <taxon>Tracheophyta</taxon>
        <taxon>Spermatophyta</taxon>
        <taxon>Magnoliopsida</taxon>
        <taxon>eudicotyledons</taxon>
        <taxon>Gunneridae</taxon>
        <taxon>Pentapetalae</taxon>
        <taxon>rosids</taxon>
        <taxon>fabids</taxon>
        <taxon>Fabales</taxon>
        <taxon>Fabaceae</taxon>
        <taxon>Papilionoideae</taxon>
        <taxon>50 kb inversion clade</taxon>
        <taxon>NPAAA clade</taxon>
        <taxon>Hologalegina</taxon>
        <taxon>IRL clade</taxon>
        <taxon>Trifolieae</taxon>
        <taxon>Trifolium</taxon>
    </lineage>
</organism>
<dbReference type="AlphaFoldDB" id="A0A392R328"/>
<dbReference type="EMBL" id="LXQA010180120">
    <property type="protein sequence ID" value="MCI30492.1"/>
    <property type="molecule type" value="Genomic_DNA"/>
</dbReference>
<name>A0A392R328_9FABA</name>
<comment type="caution">
    <text evidence="2">The sequence shown here is derived from an EMBL/GenBank/DDBJ whole genome shotgun (WGS) entry which is preliminary data.</text>
</comment>
<dbReference type="Proteomes" id="UP000265520">
    <property type="component" value="Unassembled WGS sequence"/>
</dbReference>
<evidence type="ECO:0000256" key="1">
    <source>
        <dbReference type="SAM" id="MobiDB-lite"/>
    </source>
</evidence>
<feature type="compositionally biased region" description="Acidic residues" evidence="1">
    <location>
        <begin position="1"/>
        <end position="12"/>
    </location>
</feature>
<keyword evidence="3" id="KW-1185">Reference proteome</keyword>
<accession>A0A392R328</accession>